<sequence length="264" mass="30691">MSNEGYIKIYRQIRDWKWYSDGPTKDVFLHLLVTASFEDKFYRGIAVKRGQSVLTVEEIREDTGLTVRQIRTAINRLISTNEVTKQATYKFTVYTINNYEHYQSGGNLSDKPTTNQRQTNDKPLDTKNVKNVKNVKNTPYTPQGVDAISPRFDTFWSAYPKKTGKADARKKFEKLVTDESTLSTILKSLEYLKTTEQWQKDSGKYIPYPATWLNQKRWEDETAQPPAEPRKSEDLIPIYDREYTREELINGVVPKLIGWKEAGK</sequence>
<accession>A0A8S5T4A3</accession>
<proteinExistence type="predicted"/>
<protein>
    <submittedName>
        <fullName evidence="2">Replisome organizer</fullName>
    </submittedName>
</protein>
<dbReference type="EMBL" id="BK032735">
    <property type="protein sequence ID" value="DAF57602.1"/>
    <property type="molecule type" value="Genomic_DNA"/>
</dbReference>
<feature type="region of interest" description="Disordered" evidence="1">
    <location>
        <begin position="104"/>
        <end position="126"/>
    </location>
</feature>
<feature type="compositionally biased region" description="Polar residues" evidence="1">
    <location>
        <begin position="104"/>
        <end position="118"/>
    </location>
</feature>
<evidence type="ECO:0000256" key="1">
    <source>
        <dbReference type="SAM" id="MobiDB-lite"/>
    </source>
</evidence>
<organism evidence="2">
    <name type="scientific">Siphoviridae sp. ctM6i4</name>
    <dbReference type="NCBI Taxonomy" id="2827852"/>
    <lineage>
        <taxon>Viruses</taxon>
        <taxon>Duplodnaviria</taxon>
        <taxon>Heunggongvirae</taxon>
        <taxon>Uroviricota</taxon>
        <taxon>Caudoviricetes</taxon>
    </lineage>
</organism>
<name>A0A8S5T4A3_9CAUD</name>
<reference evidence="2" key="1">
    <citation type="journal article" date="2021" name="Proc. Natl. Acad. Sci. U.S.A.">
        <title>A Catalog of Tens of Thousands of Viruses from Human Metagenomes Reveals Hidden Associations with Chronic Diseases.</title>
        <authorList>
            <person name="Tisza M.J."/>
            <person name="Buck C.B."/>
        </authorList>
    </citation>
    <scope>NUCLEOTIDE SEQUENCE</scope>
    <source>
        <strain evidence="2">CtM6i4</strain>
    </source>
</reference>
<evidence type="ECO:0000313" key="2">
    <source>
        <dbReference type="EMBL" id="DAF57602.1"/>
    </source>
</evidence>